<evidence type="ECO:0000256" key="4">
    <source>
        <dbReference type="ARBA" id="ARBA00022737"/>
    </source>
</evidence>
<evidence type="ECO:0000256" key="8">
    <source>
        <dbReference type="ARBA" id="ARBA00023125"/>
    </source>
</evidence>
<keyword evidence="14" id="KW-1185">Reference proteome</keyword>
<evidence type="ECO:0000256" key="7">
    <source>
        <dbReference type="ARBA" id="ARBA00023015"/>
    </source>
</evidence>
<dbReference type="SUPFAM" id="SSF57667">
    <property type="entry name" value="beta-beta-alpha zinc fingers"/>
    <property type="match status" value="1"/>
</dbReference>
<evidence type="ECO:0000313" key="14">
    <source>
        <dbReference type="Proteomes" id="UP000886611"/>
    </source>
</evidence>
<keyword evidence="10" id="KW-0539">Nucleus</keyword>
<dbReference type="GO" id="GO:0008270">
    <property type="term" value="F:zinc ion binding"/>
    <property type="evidence" value="ECO:0007669"/>
    <property type="project" value="UniProtKB-KW"/>
</dbReference>
<dbReference type="InterPro" id="IPR036236">
    <property type="entry name" value="Znf_C2H2_sf"/>
</dbReference>
<dbReference type="Pfam" id="PF00096">
    <property type="entry name" value="zf-C2H2"/>
    <property type="match status" value="2"/>
</dbReference>
<dbReference type="GO" id="GO:0000981">
    <property type="term" value="F:DNA-binding transcription factor activity, RNA polymerase II-specific"/>
    <property type="evidence" value="ECO:0007669"/>
    <property type="project" value="TreeGrafter"/>
</dbReference>
<comment type="caution">
    <text evidence="13">The sequence shown here is derived from an EMBL/GenBank/DDBJ whole genome shotgun (WGS) entry which is preliminary data.</text>
</comment>
<sequence>MLRLRKGERTFKCDQCDATFKRKDTLNVHIQVVHDGHKKYKCDLCEKAFVTPSVLKSHKKVKLTVIQIYAPTEKSDKAAKEAFYDQLQDELMIAPHHDLLRVFGDCNAQLNGDRSGFEVTMGPHRSGARTNDKGERLRSLCAMNNLCIRNTFFQHKRILKMMWQSPGGLYKNEISYICVSKRWCSSLLDVKSRRVADVGSDHNLLVAKCWLKLVRSTPKPQRPRTFNVTDLKETPVAQQFQLELRNRFEIPAETDGEESIEDDWKRLHQTVIESATTTIGRR</sequence>
<dbReference type="GO" id="GO:0005634">
    <property type="term" value="C:nucleus"/>
    <property type="evidence" value="ECO:0007669"/>
    <property type="project" value="UniProtKB-SubCell"/>
</dbReference>
<dbReference type="SUPFAM" id="SSF56219">
    <property type="entry name" value="DNase I-like"/>
    <property type="match status" value="1"/>
</dbReference>
<dbReference type="Gene3D" id="3.30.160.60">
    <property type="entry name" value="Classic Zinc Finger"/>
    <property type="match status" value="2"/>
</dbReference>
<dbReference type="FunFam" id="3.30.160.60:FF:000476">
    <property type="entry name" value="Zinc finger protein"/>
    <property type="match status" value="1"/>
</dbReference>
<protein>
    <submittedName>
        <fullName evidence="13">CFDP2 protein</fullName>
    </submittedName>
</protein>
<keyword evidence="6" id="KW-0862">Zinc</keyword>
<feature type="domain" description="C2H2-type" evidence="12">
    <location>
        <begin position="11"/>
        <end position="39"/>
    </location>
</feature>
<keyword evidence="9" id="KW-0804">Transcription</keyword>
<feature type="non-terminal residue" evidence="13">
    <location>
        <position position="1"/>
    </location>
</feature>
<evidence type="ECO:0000256" key="10">
    <source>
        <dbReference type="ARBA" id="ARBA00023242"/>
    </source>
</evidence>
<dbReference type="PANTHER" id="PTHR24394">
    <property type="entry name" value="ZINC FINGER PROTEIN"/>
    <property type="match status" value="1"/>
</dbReference>
<dbReference type="AlphaFoldDB" id="A0A8X7XB86"/>
<evidence type="ECO:0000259" key="12">
    <source>
        <dbReference type="PROSITE" id="PS50157"/>
    </source>
</evidence>
<evidence type="ECO:0000256" key="5">
    <source>
        <dbReference type="ARBA" id="ARBA00022771"/>
    </source>
</evidence>
<evidence type="ECO:0000256" key="1">
    <source>
        <dbReference type="ARBA" id="ARBA00004123"/>
    </source>
</evidence>
<dbReference type="SMART" id="SM00355">
    <property type="entry name" value="ZnF_C2H2"/>
    <property type="match status" value="2"/>
</dbReference>
<comment type="subcellular location">
    <subcellularLocation>
        <location evidence="1">Nucleus</location>
    </subcellularLocation>
</comment>
<dbReference type="Proteomes" id="UP000886611">
    <property type="component" value="Unassembled WGS sequence"/>
</dbReference>
<reference evidence="13 14" key="1">
    <citation type="journal article" date="2021" name="Cell">
        <title>Tracing the genetic footprints of vertebrate landing in non-teleost ray-finned fishes.</title>
        <authorList>
            <person name="Bi X."/>
            <person name="Wang K."/>
            <person name="Yang L."/>
            <person name="Pan H."/>
            <person name="Jiang H."/>
            <person name="Wei Q."/>
            <person name="Fang M."/>
            <person name="Yu H."/>
            <person name="Zhu C."/>
            <person name="Cai Y."/>
            <person name="He Y."/>
            <person name="Gan X."/>
            <person name="Zeng H."/>
            <person name="Yu D."/>
            <person name="Zhu Y."/>
            <person name="Jiang H."/>
            <person name="Qiu Q."/>
            <person name="Yang H."/>
            <person name="Zhang Y.E."/>
            <person name="Wang W."/>
            <person name="Zhu M."/>
            <person name="He S."/>
            <person name="Zhang G."/>
        </authorList>
    </citation>
    <scope>NUCLEOTIDE SEQUENCE [LARGE SCALE GENOMIC DNA]</scope>
    <source>
        <strain evidence="13">Bchr_013</strain>
    </source>
</reference>
<keyword evidence="5 11" id="KW-0863">Zinc-finger</keyword>
<dbReference type="EMBL" id="JAATIS010001721">
    <property type="protein sequence ID" value="KAG2466020.1"/>
    <property type="molecule type" value="Genomic_DNA"/>
</dbReference>
<comment type="similarity">
    <text evidence="2">Belongs to the krueppel C2H2-type zinc-finger protein family.</text>
</comment>
<evidence type="ECO:0000256" key="2">
    <source>
        <dbReference type="ARBA" id="ARBA00006991"/>
    </source>
</evidence>
<keyword evidence="8" id="KW-0238">DNA-binding</keyword>
<name>A0A8X7XB86_POLSE</name>
<dbReference type="GO" id="GO:0003677">
    <property type="term" value="F:DNA binding"/>
    <property type="evidence" value="ECO:0007669"/>
    <property type="project" value="UniProtKB-KW"/>
</dbReference>
<dbReference type="FunFam" id="3.30.160.60:FF:001156">
    <property type="entry name" value="Zinc finger protein 407"/>
    <property type="match status" value="1"/>
</dbReference>
<organism evidence="13 14">
    <name type="scientific">Polypterus senegalus</name>
    <name type="common">Senegal bichir</name>
    <dbReference type="NCBI Taxonomy" id="55291"/>
    <lineage>
        <taxon>Eukaryota</taxon>
        <taxon>Metazoa</taxon>
        <taxon>Chordata</taxon>
        <taxon>Craniata</taxon>
        <taxon>Vertebrata</taxon>
        <taxon>Euteleostomi</taxon>
        <taxon>Actinopterygii</taxon>
        <taxon>Polypteriformes</taxon>
        <taxon>Polypteridae</taxon>
        <taxon>Polypterus</taxon>
    </lineage>
</organism>
<dbReference type="PROSITE" id="PS50157">
    <property type="entry name" value="ZINC_FINGER_C2H2_2"/>
    <property type="match status" value="2"/>
</dbReference>
<evidence type="ECO:0000313" key="13">
    <source>
        <dbReference type="EMBL" id="KAG2466020.1"/>
    </source>
</evidence>
<evidence type="ECO:0000256" key="11">
    <source>
        <dbReference type="PROSITE-ProRule" id="PRU00042"/>
    </source>
</evidence>
<dbReference type="InterPro" id="IPR036691">
    <property type="entry name" value="Endo/exonu/phosph_ase_sf"/>
</dbReference>
<dbReference type="InterPro" id="IPR013087">
    <property type="entry name" value="Znf_C2H2_type"/>
</dbReference>
<feature type="non-terminal residue" evidence="13">
    <location>
        <position position="282"/>
    </location>
</feature>
<dbReference type="PANTHER" id="PTHR24394:SF29">
    <property type="entry name" value="MYONEURIN"/>
    <property type="match status" value="1"/>
</dbReference>
<dbReference type="PROSITE" id="PS00028">
    <property type="entry name" value="ZINC_FINGER_C2H2_1"/>
    <property type="match status" value="1"/>
</dbReference>
<feature type="domain" description="C2H2-type" evidence="12">
    <location>
        <begin position="40"/>
        <end position="61"/>
    </location>
</feature>
<keyword evidence="7" id="KW-0805">Transcription regulation</keyword>
<evidence type="ECO:0000256" key="3">
    <source>
        <dbReference type="ARBA" id="ARBA00022723"/>
    </source>
</evidence>
<gene>
    <name evidence="13" type="primary">Cfdp2_9</name>
    <name evidence="13" type="ORF">GTO96_0016610</name>
</gene>
<proteinExistence type="inferred from homology"/>
<evidence type="ECO:0000256" key="9">
    <source>
        <dbReference type="ARBA" id="ARBA00023163"/>
    </source>
</evidence>
<keyword evidence="3" id="KW-0479">Metal-binding</keyword>
<keyword evidence="4" id="KW-0677">Repeat</keyword>
<evidence type="ECO:0000256" key="6">
    <source>
        <dbReference type="ARBA" id="ARBA00022833"/>
    </source>
</evidence>
<accession>A0A8X7XB86</accession>